<dbReference type="STRING" id="436010.A0A166HTY1"/>
<dbReference type="PANTHER" id="PTHR33064:SF37">
    <property type="entry name" value="RIBONUCLEASE H"/>
    <property type="match status" value="1"/>
</dbReference>
<dbReference type="InterPro" id="IPR043128">
    <property type="entry name" value="Rev_trsase/Diguanyl_cyclase"/>
</dbReference>
<dbReference type="EMBL" id="KV417565">
    <property type="protein sequence ID" value="KZP19226.1"/>
    <property type="molecule type" value="Genomic_DNA"/>
</dbReference>
<name>A0A166HTY1_9AGAM</name>
<dbReference type="SUPFAM" id="SSF56672">
    <property type="entry name" value="DNA/RNA polymerases"/>
    <property type="match status" value="1"/>
</dbReference>
<organism evidence="2 3">
    <name type="scientific">Athelia psychrophila</name>
    <dbReference type="NCBI Taxonomy" id="1759441"/>
    <lineage>
        <taxon>Eukaryota</taxon>
        <taxon>Fungi</taxon>
        <taxon>Dikarya</taxon>
        <taxon>Basidiomycota</taxon>
        <taxon>Agaricomycotina</taxon>
        <taxon>Agaricomycetes</taxon>
        <taxon>Agaricomycetidae</taxon>
        <taxon>Atheliales</taxon>
        <taxon>Atheliaceae</taxon>
        <taxon>Athelia</taxon>
    </lineage>
</organism>
<accession>A0A166HTY1</accession>
<evidence type="ECO:0000313" key="2">
    <source>
        <dbReference type="EMBL" id="KZP19226.1"/>
    </source>
</evidence>
<keyword evidence="1" id="KW-0812">Transmembrane</keyword>
<evidence type="ECO:0000256" key="1">
    <source>
        <dbReference type="SAM" id="Phobius"/>
    </source>
</evidence>
<sequence>LLGHKVSRLGLSTHEAKVQAIMELVRPTKVSQLQAFLGMVVYFSAFIPFYAGICAPLFQLLRKDAKWEWGPVQEHAFEEAKRSLAEAPLL</sequence>
<dbReference type="Gene3D" id="3.30.70.270">
    <property type="match status" value="1"/>
</dbReference>
<protein>
    <submittedName>
        <fullName evidence="2">DNA/RNA polymerase</fullName>
    </submittedName>
</protein>
<dbReference type="FunFam" id="3.30.70.270:FF:000023">
    <property type="entry name" value="Pol"/>
    <property type="match status" value="1"/>
</dbReference>
<dbReference type="InterPro" id="IPR051320">
    <property type="entry name" value="Viral_Replic_Matur_Polypro"/>
</dbReference>
<dbReference type="Proteomes" id="UP000076532">
    <property type="component" value="Unassembled WGS sequence"/>
</dbReference>
<dbReference type="AlphaFoldDB" id="A0A166HTY1"/>
<dbReference type="InterPro" id="IPR043502">
    <property type="entry name" value="DNA/RNA_pol_sf"/>
</dbReference>
<gene>
    <name evidence="2" type="ORF">FIBSPDRAFT_654890</name>
</gene>
<dbReference type="OrthoDB" id="3364103at2759"/>
<keyword evidence="1" id="KW-0472">Membrane</keyword>
<proteinExistence type="predicted"/>
<feature type="non-terminal residue" evidence="2">
    <location>
        <position position="1"/>
    </location>
</feature>
<dbReference type="PANTHER" id="PTHR33064">
    <property type="entry name" value="POL PROTEIN"/>
    <property type="match status" value="1"/>
</dbReference>
<reference evidence="2 3" key="1">
    <citation type="journal article" date="2016" name="Mol. Biol. Evol.">
        <title>Comparative Genomics of Early-Diverging Mushroom-Forming Fungi Provides Insights into the Origins of Lignocellulose Decay Capabilities.</title>
        <authorList>
            <person name="Nagy L.G."/>
            <person name="Riley R."/>
            <person name="Tritt A."/>
            <person name="Adam C."/>
            <person name="Daum C."/>
            <person name="Floudas D."/>
            <person name="Sun H."/>
            <person name="Yadav J.S."/>
            <person name="Pangilinan J."/>
            <person name="Larsson K.H."/>
            <person name="Matsuura K."/>
            <person name="Barry K."/>
            <person name="Labutti K."/>
            <person name="Kuo R."/>
            <person name="Ohm R.A."/>
            <person name="Bhattacharya S.S."/>
            <person name="Shirouzu T."/>
            <person name="Yoshinaga Y."/>
            <person name="Martin F.M."/>
            <person name="Grigoriev I.V."/>
            <person name="Hibbett D.S."/>
        </authorList>
    </citation>
    <scope>NUCLEOTIDE SEQUENCE [LARGE SCALE GENOMIC DNA]</scope>
    <source>
        <strain evidence="2 3">CBS 109695</strain>
    </source>
</reference>
<feature type="non-terminal residue" evidence="2">
    <location>
        <position position="90"/>
    </location>
</feature>
<feature type="transmembrane region" description="Helical" evidence="1">
    <location>
        <begin position="35"/>
        <end position="58"/>
    </location>
</feature>
<keyword evidence="3" id="KW-1185">Reference proteome</keyword>
<evidence type="ECO:0000313" key="3">
    <source>
        <dbReference type="Proteomes" id="UP000076532"/>
    </source>
</evidence>
<keyword evidence="1" id="KW-1133">Transmembrane helix</keyword>